<feature type="domain" description="Alpha/beta hydrolase fold-3" evidence="3">
    <location>
        <begin position="49"/>
        <end position="199"/>
    </location>
</feature>
<dbReference type="PANTHER" id="PTHR48081:SF3">
    <property type="entry name" value="ALPHA_BETA HYDROLASE FOLD-3 DOMAIN-CONTAINING PROTEIN"/>
    <property type="match status" value="1"/>
</dbReference>
<dbReference type="Pfam" id="PF00326">
    <property type="entry name" value="Peptidase_S9"/>
    <property type="match status" value="1"/>
</dbReference>
<comment type="caution">
    <text evidence="4">The sequence shown here is derived from an EMBL/GenBank/DDBJ whole genome shotgun (WGS) entry which is preliminary data.</text>
</comment>
<dbReference type="EMBL" id="JAGTJR010000046">
    <property type="protein sequence ID" value="KAH7030066.1"/>
    <property type="molecule type" value="Genomic_DNA"/>
</dbReference>
<dbReference type="InterPro" id="IPR050300">
    <property type="entry name" value="GDXG_lipolytic_enzyme"/>
</dbReference>
<dbReference type="SUPFAM" id="SSF53474">
    <property type="entry name" value="alpha/beta-Hydrolases"/>
    <property type="match status" value="1"/>
</dbReference>
<name>A0ABQ8FWM3_9PEZI</name>
<gene>
    <name evidence="4" type="ORF">B0J12DRAFT_583726</name>
</gene>
<accession>A0ABQ8FWM3</accession>
<evidence type="ECO:0000259" key="2">
    <source>
        <dbReference type="Pfam" id="PF00326"/>
    </source>
</evidence>
<protein>
    <submittedName>
        <fullName evidence="4">Alpha/Beta hydrolase protein</fullName>
    </submittedName>
</protein>
<dbReference type="PANTHER" id="PTHR48081">
    <property type="entry name" value="AB HYDROLASE SUPERFAMILY PROTEIN C4A8.06C"/>
    <property type="match status" value="1"/>
</dbReference>
<evidence type="ECO:0000256" key="1">
    <source>
        <dbReference type="ARBA" id="ARBA00022801"/>
    </source>
</evidence>
<keyword evidence="1 4" id="KW-0378">Hydrolase</keyword>
<proteinExistence type="predicted"/>
<dbReference type="InterPro" id="IPR001375">
    <property type="entry name" value="Peptidase_S9_cat"/>
</dbReference>
<evidence type="ECO:0000313" key="4">
    <source>
        <dbReference type="EMBL" id="KAH7030066.1"/>
    </source>
</evidence>
<dbReference type="InterPro" id="IPR013094">
    <property type="entry name" value="AB_hydrolase_3"/>
</dbReference>
<dbReference type="Pfam" id="PF07859">
    <property type="entry name" value="Abhydrolase_3"/>
    <property type="match status" value="1"/>
</dbReference>
<evidence type="ECO:0000259" key="3">
    <source>
        <dbReference type="Pfam" id="PF07859"/>
    </source>
</evidence>
<reference evidence="4 5" key="1">
    <citation type="journal article" date="2021" name="Nat. Commun.">
        <title>Genetic determinants of endophytism in the Arabidopsis root mycobiome.</title>
        <authorList>
            <person name="Mesny F."/>
            <person name="Miyauchi S."/>
            <person name="Thiergart T."/>
            <person name="Pickel B."/>
            <person name="Atanasova L."/>
            <person name="Karlsson M."/>
            <person name="Huettel B."/>
            <person name="Barry K.W."/>
            <person name="Haridas S."/>
            <person name="Chen C."/>
            <person name="Bauer D."/>
            <person name="Andreopoulos W."/>
            <person name="Pangilinan J."/>
            <person name="LaButti K."/>
            <person name="Riley R."/>
            <person name="Lipzen A."/>
            <person name="Clum A."/>
            <person name="Drula E."/>
            <person name="Henrissat B."/>
            <person name="Kohler A."/>
            <person name="Grigoriev I.V."/>
            <person name="Martin F.M."/>
            <person name="Hacquard S."/>
        </authorList>
    </citation>
    <scope>NUCLEOTIDE SEQUENCE [LARGE SCALE GENOMIC DNA]</scope>
    <source>
        <strain evidence="4 5">MPI-SDFR-AT-0080</strain>
    </source>
</reference>
<dbReference type="GO" id="GO:0016787">
    <property type="term" value="F:hydrolase activity"/>
    <property type="evidence" value="ECO:0007669"/>
    <property type="project" value="UniProtKB-KW"/>
</dbReference>
<dbReference type="InterPro" id="IPR029058">
    <property type="entry name" value="AB_hydrolase_fold"/>
</dbReference>
<dbReference type="Proteomes" id="UP000774617">
    <property type="component" value="Unassembled WGS sequence"/>
</dbReference>
<feature type="domain" description="Peptidase S9 prolyl oligopeptidase catalytic" evidence="2">
    <location>
        <begin position="254"/>
        <end position="321"/>
    </location>
</feature>
<dbReference type="Gene3D" id="3.40.50.1820">
    <property type="entry name" value="alpha/beta hydrolase"/>
    <property type="match status" value="1"/>
</dbReference>
<organism evidence="4 5">
    <name type="scientific">Macrophomina phaseolina</name>
    <dbReference type="NCBI Taxonomy" id="35725"/>
    <lineage>
        <taxon>Eukaryota</taxon>
        <taxon>Fungi</taxon>
        <taxon>Dikarya</taxon>
        <taxon>Ascomycota</taxon>
        <taxon>Pezizomycotina</taxon>
        <taxon>Dothideomycetes</taxon>
        <taxon>Dothideomycetes incertae sedis</taxon>
        <taxon>Botryosphaeriales</taxon>
        <taxon>Botryosphaeriaceae</taxon>
        <taxon>Macrophomina</taxon>
    </lineage>
</organism>
<sequence>MTLTTPLAEEEYFKGFKIFDVTYKVVKSHAIQTSLLVPRTACKGPRPVIVRFHGGGLVSGTRLYAPWFSSYLLKYALDHSAIIISPDYRLLPEACGLDILADISSLWTWLFTSLHTYILLRDPIYSYCGIDMKRIMVSGESAGGWLALQSAFMHPGQIKAILGIFPMLDLGDDHFTHGGRKSSIGMLLDNAIVDDYVTSAQTHPDRVVSSIMPPERMDFSVALFQHGRVGELLGRSRVLYPLELLEEVGRAGTRLPPLLIVHGTDDTVVPVEGSVRFAREWETWQRDSAVRLVLRPGEHGFEGKARAEEESWLREVLEWVADRWLN</sequence>
<evidence type="ECO:0000313" key="5">
    <source>
        <dbReference type="Proteomes" id="UP000774617"/>
    </source>
</evidence>
<keyword evidence="5" id="KW-1185">Reference proteome</keyword>